<keyword evidence="3" id="KW-1185">Reference proteome</keyword>
<feature type="region of interest" description="Disordered" evidence="1">
    <location>
        <begin position="38"/>
        <end position="58"/>
    </location>
</feature>
<dbReference type="InterPro" id="IPR014195">
    <property type="entry name" value="Spore_III_AG"/>
</dbReference>
<gene>
    <name evidence="2" type="primary">spoIIIAG</name>
    <name evidence="2" type="ORF">DNHGIG_01070</name>
</gene>
<dbReference type="RefSeq" id="WP_282197831.1">
    <property type="nucleotide sequence ID" value="NZ_BOQE01000001.1"/>
</dbReference>
<dbReference type="NCBIfam" id="TIGR02830">
    <property type="entry name" value="spore_III_AG"/>
    <property type="match status" value="1"/>
</dbReference>
<proteinExistence type="predicted"/>
<dbReference type="AlphaFoldDB" id="A0AAV4L9U4"/>
<name>A0AAV4L9U4_9BACL</name>
<dbReference type="Proteomes" id="UP001057291">
    <property type="component" value="Unassembled WGS sequence"/>
</dbReference>
<protein>
    <submittedName>
        <fullName evidence="2">Stage III sporulation protein AG</fullName>
    </submittedName>
</protein>
<organism evidence="2 3">
    <name type="scientific">Collibacillus ludicampi</name>
    <dbReference type="NCBI Taxonomy" id="2771369"/>
    <lineage>
        <taxon>Bacteria</taxon>
        <taxon>Bacillati</taxon>
        <taxon>Bacillota</taxon>
        <taxon>Bacilli</taxon>
        <taxon>Bacillales</taxon>
        <taxon>Alicyclobacillaceae</taxon>
        <taxon>Collibacillus</taxon>
    </lineage>
</organism>
<sequence length="189" mass="21095">MPFDWKSLSRKPKWLWVLGLLGVFLLFGGSLFPTNQNKTSPQAVDPAHPTVSTDQPSTHDFEKMYETRLTEMLNQLQGVSDVSVMVNLDSTEEVLYATNDQNNKTTTNETDKQGGTRVTTQMNENNQILITKDGDGDHPVVVKRVKPHVRGVLVMAKGAENPRVQLAILDAIQRVLDVPAFKISIQPKK</sequence>
<accession>A0AAV4L9U4</accession>
<reference evidence="2" key="1">
    <citation type="journal article" date="2023" name="Int. J. Syst. Evol. Microbiol.">
        <title>Collibacillus ludicampi gen. nov., sp. nov., a new soil bacterium of the family Alicyclobacillaceae.</title>
        <authorList>
            <person name="Jojima T."/>
            <person name="Ioku Y."/>
            <person name="Fukuta Y."/>
            <person name="Shirasaka N."/>
            <person name="Matsumura Y."/>
            <person name="Mori M."/>
        </authorList>
    </citation>
    <scope>NUCLEOTIDE SEQUENCE</scope>
    <source>
        <strain evidence="2">TP075</strain>
    </source>
</reference>
<dbReference type="EMBL" id="BOQE01000001">
    <property type="protein sequence ID" value="GIM44558.1"/>
    <property type="molecule type" value="Genomic_DNA"/>
</dbReference>
<evidence type="ECO:0000313" key="2">
    <source>
        <dbReference type="EMBL" id="GIM44558.1"/>
    </source>
</evidence>
<evidence type="ECO:0000313" key="3">
    <source>
        <dbReference type="Proteomes" id="UP001057291"/>
    </source>
</evidence>
<comment type="caution">
    <text evidence="2">The sequence shown here is derived from an EMBL/GenBank/DDBJ whole genome shotgun (WGS) entry which is preliminary data.</text>
</comment>
<evidence type="ECO:0000256" key="1">
    <source>
        <dbReference type="SAM" id="MobiDB-lite"/>
    </source>
</evidence>